<organism evidence="1 2">
    <name type="scientific">Grifola frondosa</name>
    <name type="common">Maitake</name>
    <name type="synonym">Polyporus frondosus</name>
    <dbReference type="NCBI Taxonomy" id="5627"/>
    <lineage>
        <taxon>Eukaryota</taxon>
        <taxon>Fungi</taxon>
        <taxon>Dikarya</taxon>
        <taxon>Basidiomycota</taxon>
        <taxon>Agaricomycotina</taxon>
        <taxon>Agaricomycetes</taxon>
        <taxon>Polyporales</taxon>
        <taxon>Grifolaceae</taxon>
        <taxon>Grifola</taxon>
    </lineage>
</organism>
<dbReference type="AlphaFoldDB" id="A0A1C7MD30"/>
<proteinExistence type="predicted"/>
<gene>
    <name evidence="1" type="ORF">A0H81_05627</name>
</gene>
<evidence type="ECO:0000313" key="1">
    <source>
        <dbReference type="EMBL" id="OBZ74289.1"/>
    </source>
</evidence>
<reference evidence="1 2" key="1">
    <citation type="submission" date="2016-03" db="EMBL/GenBank/DDBJ databases">
        <title>Whole genome sequencing of Grifola frondosa 9006-11.</title>
        <authorList>
            <person name="Min B."/>
            <person name="Park H."/>
            <person name="Kim J.-G."/>
            <person name="Cho H."/>
            <person name="Oh Y.-L."/>
            <person name="Kong W.-S."/>
            <person name="Choi I.-G."/>
        </authorList>
    </citation>
    <scope>NUCLEOTIDE SEQUENCE [LARGE SCALE GENOMIC DNA]</scope>
    <source>
        <strain evidence="1 2">9006-11</strain>
    </source>
</reference>
<evidence type="ECO:0000313" key="2">
    <source>
        <dbReference type="Proteomes" id="UP000092993"/>
    </source>
</evidence>
<protein>
    <submittedName>
        <fullName evidence="1">Uncharacterized protein</fullName>
    </submittedName>
</protein>
<dbReference type="OMA" id="THGVMYA"/>
<name>A0A1C7MD30_GRIFR</name>
<comment type="caution">
    <text evidence="1">The sequence shown here is derived from an EMBL/GenBank/DDBJ whole genome shotgun (WGS) entry which is preliminary data.</text>
</comment>
<dbReference type="Proteomes" id="UP000092993">
    <property type="component" value="Unassembled WGS sequence"/>
</dbReference>
<sequence length="194" mass="20566">MSLLSYISTSILSLFFAWYLLPLTYAHSYFIVTEPTNGVQWTNGASNAITWTKGLLDGINAVDIELARLSTDGLIFVARDVPAASGSLNLFLQDIPTGDDYYLLFLNSTHGVLYAASQRFAIGSSSNGSAPSPIASAATVTVSGAPNPTAVFATTFPPSANGVATRWRALRSSSQLFALLGVMATWIHIVPGCL</sequence>
<keyword evidence="2" id="KW-1185">Reference proteome</keyword>
<dbReference type="OrthoDB" id="2581067at2759"/>
<dbReference type="EMBL" id="LUGG01000005">
    <property type="protein sequence ID" value="OBZ74289.1"/>
    <property type="molecule type" value="Genomic_DNA"/>
</dbReference>
<accession>A0A1C7MD30</accession>